<feature type="region of interest" description="Disordered" evidence="2">
    <location>
        <begin position="89"/>
        <end position="132"/>
    </location>
</feature>
<name>A0A8B7YEW2_ACAPL</name>
<dbReference type="Gene3D" id="3.50.30.30">
    <property type="match status" value="1"/>
</dbReference>
<evidence type="ECO:0000256" key="2">
    <source>
        <dbReference type="SAM" id="MobiDB-lite"/>
    </source>
</evidence>
<dbReference type="AlphaFoldDB" id="A0A8B7YEW2"/>
<reference evidence="7 8" key="1">
    <citation type="submission" date="2025-04" db="UniProtKB">
        <authorList>
            <consortium name="RefSeq"/>
        </authorList>
    </citation>
    <scope>IDENTIFICATION</scope>
</reference>
<dbReference type="OrthoDB" id="5841748at2759"/>
<dbReference type="KEGG" id="aplc:110979031"/>
<dbReference type="GeneID" id="110979031"/>
<dbReference type="SUPFAM" id="SSF47672">
    <property type="entry name" value="Transferrin receptor-like dimerisation domain"/>
    <property type="match status" value="1"/>
</dbReference>
<evidence type="ECO:0000313" key="7">
    <source>
        <dbReference type="RefSeq" id="XP_022090181.1"/>
    </source>
</evidence>
<keyword evidence="6" id="KW-1185">Reference proteome</keyword>
<dbReference type="PANTHER" id="PTHR10404">
    <property type="entry name" value="N-ACETYLATED-ALPHA-LINKED ACIDIC DIPEPTIDASE"/>
    <property type="match status" value="1"/>
</dbReference>
<dbReference type="Gene3D" id="3.40.630.10">
    <property type="entry name" value="Zn peptidases"/>
    <property type="match status" value="1"/>
</dbReference>
<dbReference type="Proteomes" id="UP000694845">
    <property type="component" value="Unplaced"/>
</dbReference>
<dbReference type="GO" id="GO:0004180">
    <property type="term" value="F:carboxypeptidase activity"/>
    <property type="evidence" value="ECO:0007669"/>
    <property type="project" value="TreeGrafter"/>
</dbReference>
<comment type="similarity">
    <text evidence="1">Belongs to the peptidase M28 family. M28B subfamily.</text>
</comment>
<sequence length="818" mass="89638">MGIDSNNRAGSGAAYSRFAEEMDIDSVNLSMHGSSVKSPGIRGFCMTHWKTLIVLVIALLCFGIGIIMGHFIAGACIVKTSTNGVYKNQTSSPNKGGDSSASPVAACPTGPINASPATARPTNASPATAKSTMQPTSAYVDMINGLIEKGNLRSNLQTYTNGGHHAGSPGNRDKAHTITNTWTSYGFDVVQKNYQVLLSRPNPANPNSLSVYDMSTQSDVNTFIPDDISGMTVDMLQPFAIYGANASITAKPIYVNYGRTEDFNLLHRETELNYSGCICLARLGKIPLAQMAEISKDRNCTALVAFPDPKTYANPNGRTTADSSFPSTWWLPPDAVPRESARLSMGDPSTPFFPSNNVAPRKPLSLVEDFPVLTISYETAKGLLRDMHSPPAIRDWTIVADQTFIGPGFQDASHRLKLDIFNTLSLVDITNVIATIPGTTESDRYVIIGNHRDSFTQGMVSPGTGTACLMEVARVLSELIKKGWRPRRTIILASWDAGEDGLIGSTEWVEENLEKLHSRGVAYINLDDAVSGNYSFAAAGSPLLSKVIFQATQDVSCPDQSHHSMSIHHNWASRRPISASIQQPQLDPLGKSSDSAPFLMLAGVPSVDLQYVYDEEYYNVPRYPTFRTWYDQAQNINLFIDDDFSIHAAVTEVTARVLVTLADTPKLSMKLTDYSDALTRYVQQFKAWYGGLLQTHGIFLDDLETSVNFFSRMASAFQEQFDSIDETDEFTLRKLNDNIMSVERAFLINEGVPFNPESRHLIYSANVTSVYKGAFFGPLSQMIVTEREHGNWNLVEETLGYTILGLNQAANILSSVTS</sequence>
<evidence type="ECO:0000259" key="4">
    <source>
        <dbReference type="Pfam" id="PF04253"/>
    </source>
</evidence>
<dbReference type="OMA" id="AWISHFA"/>
<dbReference type="InterPro" id="IPR036757">
    <property type="entry name" value="TFR-like_dimer_dom_sf"/>
</dbReference>
<evidence type="ECO:0000256" key="3">
    <source>
        <dbReference type="SAM" id="Phobius"/>
    </source>
</evidence>
<feature type="transmembrane region" description="Helical" evidence="3">
    <location>
        <begin position="52"/>
        <end position="73"/>
    </location>
</feature>
<dbReference type="InterPro" id="IPR007365">
    <property type="entry name" value="TFR-like_dimer_dom"/>
</dbReference>
<dbReference type="FunFam" id="3.40.630.10:FF:000101">
    <property type="entry name" value="N-acetylated alpha-linked acidic dipeptidase like 1"/>
    <property type="match status" value="1"/>
</dbReference>
<keyword evidence="3" id="KW-0472">Membrane</keyword>
<gene>
    <name evidence="7 8" type="primary">LOC110979031</name>
</gene>
<dbReference type="SUPFAM" id="SSF53187">
    <property type="entry name" value="Zn-dependent exopeptidases"/>
    <property type="match status" value="1"/>
</dbReference>
<keyword evidence="3" id="KW-0812">Transmembrane</keyword>
<feature type="domain" description="Transferrin receptor-like dimerisation" evidence="4">
    <location>
        <begin position="700"/>
        <end position="813"/>
    </location>
</feature>
<organism evidence="6 7">
    <name type="scientific">Acanthaster planci</name>
    <name type="common">Crown-of-thorns starfish</name>
    <dbReference type="NCBI Taxonomy" id="133434"/>
    <lineage>
        <taxon>Eukaryota</taxon>
        <taxon>Metazoa</taxon>
        <taxon>Echinodermata</taxon>
        <taxon>Eleutherozoa</taxon>
        <taxon>Asterozoa</taxon>
        <taxon>Asteroidea</taxon>
        <taxon>Valvatacea</taxon>
        <taxon>Valvatida</taxon>
        <taxon>Acanthasteridae</taxon>
        <taxon>Acanthaster</taxon>
    </lineage>
</organism>
<dbReference type="SUPFAM" id="SSF52025">
    <property type="entry name" value="PA domain"/>
    <property type="match status" value="1"/>
</dbReference>
<protein>
    <submittedName>
        <fullName evidence="7 8">N-acetylated-alpha-linked acidic dipeptidase</fullName>
    </submittedName>
</protein>
<dbReference type="Gene3D" id="1.20.930.40">
    <property type="entry name" value="Transferrin receptor-like, dimerisation domain"/>
    <property type="match status" value="1"/>
</dbReference>
<accession>A0A8B7YEW2</accession>
<feature type="compositionally biased region" description="Polar residues" evidence="2">
    <location>
        <begin position="120"/>
        <end position="132"/>
    </location>
</feature>
<evidence type="ECO:0000313" key="8">
    <source>
        <dbReference type="RefSeq" id="XP_022090182.1"/>
    </source>
</evidence>
<proteinExistence type="inferred from homology"/>
<keyword evidence="3" id="KW-1133">Transmembrane helix</keyword>
<evidence type="ECO:0000256" key="1">
    <source>
        <dbReference type="ARBA" id="ARBA00005634"/>
    </source>
</evidence>
<dbReference type="RefSeq" id="XP_022090182.1">
    <property type="nucleotide sequence ID" value="XM_022234490.1"/>
</dbReference>
<feature type="compositionally biased region" description="Polar residues" evidence="2">
    <location>
        <begin position="89"/>
        <end position="102"/>
    </location>
</feature>
<feature type="domain" description="Peptidase M28" evidence="5">
    <location>
        <begin position="431"/>
        <end position="618"/>
    </location>
</feature>
<dbReference type="RefSeq" id="XP_022090181.1">
    <property type="nucleotide sequence ID" value="XM_022234489.1"/>
</dbReference>
<dbReference type="PANTHER" id="PTHR10404:SF46">
    <property type="entry name" value="VACUOLAR PROTEIN SORTING-ASSOCIATED PROTEIN 70"/>
    <property type="match status" value="1"/>
</dbReference>
<dbReference type="Pfam" id="PF04389">
    <property type="entry name" value="Peptidase_M28"/>
    <property type="match status" value="1"/>
</dbReference>
<evidence type="ECO:0000259" key="5">
    <source>
        <dbReference type="Pfam" id="PF04389"/>
    </source>
</evidence>
<dbReference type="Pfam" id="PF04253">
    <property type="entry name" value="TFR_dimer"/>
    <property type="match status" value="1"/>
</dbReference>
<dbReference type="InterPro" id="IPR007484">
    <property type="entry name" value="Peptidase_M28"/>
</dbReference>
<dbReference type="InterPro" id="IPR039373">
    <property type="entry name" value="Peptidase_M28B"/>
</dbReference>
<evidence type="ECO:0000313" key="6">
    <source>
        <dbReference type="Proteomes" id="UP000694845"/>
    </source>
</evidence>
<dbReference type="InterPro" id="IPR046450">
    <property type="entry name" value="PA_dom_sf"/>
</dbReference>